<dbReference type="InterPro" id="IPR018145">
    <property type="entry name" value="CagE_TrbE_VirB_cntrl_dom"/>
</dbReference>
<keyword evidence="2" id="KW-0547">Nucleotide-binding</keyword>
<organism evidence="5">
    <name type="scientific">Vibrio sp. FF_291</name>
    <dbReference type="NCBI Taxonomy" id="1652832"/>
    <lineage>
        <taxon>Bacteria</taxon>
        <taxon>Pseudomonadati</taxon>
        <taxon>Pseudomonadota</taxon>
        <taxon>Gammaproteobacteria</taxon>
        <taxon>Vibrionales</taxon>
        <taxon>Vibrionaceae</taxon>
        <taxon>Vibrio</taxon>
    </lineage>
</organism>
<dbReference type="EMBL" id="KP795540">
    <property type="protein sequence ID" value="AKN37594.1"/>
    <property type="molecule type" value="Genomic_DNA"/>
</dbReference>
<dbReference type="AlphaFoldDB" id="A0A0H3ZUT8"/>
<evidence type="ECO:0000256" key="3">
    <source>
        <dbReference type="ARBA" id="ARBA00022840"/>
    </source>
</evidence>
<sequence length="783" mass="89794">MSYRKKIYQRINKHKHISEMMPLLFRMDDTTAVCKDGSLVCVLKVTGKDYTGMSSEQYDAAFFARKKGFEKDKDFINVDTVSIKRKVKADIQFPTTENTVLNLINDAWKKNFSEVFRTTHYIVLTTRKLTGLQKIGKLIDDSYRVDLYEELQLTARDLQNELSDYDPKLLVKGELNSFFATLINGRSTDTDTVIMNDPTFNHSLANHSITFPPGKDYCIYGKGSDAVYSGWLSIANYPDKPTQQTLEVIFSLPCEFIVYQSFQGISPAKRNTIFVNRKNQISNWGKNGELLLYDLKELQAKIENGELTMVDHYFALEVFAPTLEQLNENISLIRSKLEHNGALYYREALNIEALFWSRFPTEQSLNVRHRPMTSENAAHYATFNSVGEGYDTCRFGARPVTLFKTESNSQFSFTFHNSPALSGEPLGHTAIFGDTDSGKTTLFLFLISQCLPFENFKAIIFDRLHGAEVFTHLMDGDYLDFAKNVQLNPFQMPDSLSNRTFLYDWLCRLLEISDDDTESKNVIDTVVKTNYQIENILDRRFAALVDVFGSDGSELRNRLKKWLPNGSKGQYFNGQRDSLSFKNSMVTFDASLVLKMDDLLPSLTDYLFYRIYDMVSTSPVPNVIMLDEAQRYMTKPIFVERACEFANEIRKLLGVFCPVFQNPNRMKNLPEGSGVTIRDAMANYLIYPNRTADRESYCDFLGLNDREFNWVRDNDPKSRKVLFKRRKSGESVVLNVDLSALNTSHFNLLSSFSSGISDVERINKLKTNHPTDWKLKYLSGSLK</sequence>
<keyword evidence="3" id="KW-0067">ATP-binding</keyword>
<dbReference type="SUPFAM" id="SSF52540">
    <property type="entry name" value="P-loop containing nucleoside triphosphate hydrolases"/>
    <property type="match status" value="1"/>
</dbReference>
<protein>
    <submittedName>
        <fullName evidence="5">ATPase required for both assembly of type IV secretion complex and secretion of T-DNA complex, VirB4</fullName>
    </submittedName>
</protein>
<dbReference type="Pfam" id="PF03135">
    <property type="entry name" value="CagE_TrbE_VirB"/>
    <property type="match status" value="1"/>
</dbReference>
<dbReference type="PANTHER" id="PTHR30121:SF12">
    <property type="entry name" value="TYPE IV SECRETION SYSTEM PROTEIN CAGE"/>
    <property type="match status" value="1"/>
</dbReference>
<dbReference type="InterPro" id="IPR027417">
    <property type="entry name" value="P-loop_NTPase"/>
</dbReference>
<feature type="domain" description="CagE TrbE VirB component of type IV transporter system central" evidence="4">
    <location>
        <begin position="161"/>
        <end position="368"/>
    </location>
</feature>
<evidence type="ECO:0000256" key="1">
    <source>
        <dbReference type="ARBA" id="ARBA00006512"/>
    </source>
</evidence>
<dbReference type="Gene3D" id="3.40.50.300">
    <property type="entry name" value="P-loop containing nucleotide triphosphate hydrolases"/>
    <property type="match status" value="1"/>
</dbReference>
<reference evidence="5" key="1">
    <citation type="journal article" date="2015" name="MBio">
        <title>Eco-Evolutionary Dynamics of Episomes among Ecologically Cohesive Bacterial Populations.</title>
        <authorList>
            <person name="Xue H."/>
            <person name="Cordero O.X."/>
            <person name="Camas F.M."/>
            <person name="Trimble W."/>
            <person name="Meyer F."/>
            <person name="Guglielmini J."/>
            <person name="Rocha E.P."/>
            <person name="Polz M.F."/>
        </authorList>
    </citation>
    <scope>NUCLEOTIDE SEQUENCE</scope>
    <source>
        <strain evidence="5">FF_291</strain>
    </source>
</reference>
<accession>A0A0H3ZUT8</accession>
<comment type="similarity">
    <text evidence="1">Belongs to the TrbE/VirB4 family.</text>
</comment>
<name>A0A0H3ZUT8_9VIBR</name>
<proteinExistence type="inferred from homology"/>
<dbReference type="InterPro" id="IPR051162">
    <property type="entry name" value="T4SS_component"/>
</dbReference>
<dbReference type="PANTHER" id="PTHR30121">
    <property type="entry name" value="UNCHARACTERIZED PROTEIN YJGR-RELATED"/>
    <property type="match status" value="1"/>
</dbReference>
<evidence type="ECO:0000259" key="4">
    <source>
        <dbReference type="Pfam" id="PF03135"/>
    </source>
</evidence>
<evidence type="ECO:0000256" key="2">
    <source>
        <dbReference type="ARBA" id="ARBA00022741"/>
    </source>
</evidence>
<dbReference type="GO" id="GO:0005524">
    <property type="term" value="F:ATP binding"/>
    <property type="evidence" value="ECO:0007669"/>
    <property type="project" value="UniProtKB-KW"/>
</dbReference>
<evidence type="ECO:0000313" key="5">
    <source>
        <dbReference type="EMBL" id="AKN37594.1"/>
    </source>
</evidence>